<evidence type="ECO:0000256" key="1">
    <source>
        <dbReference type="SAM" id="MobiDB-lite"/>
    </source>
</evidence>
<proteinExistence type="predicted"/>
<dbReference type="PANTHER" id="PTHR31252">
    <property type="entry name" value="DUF4419 DOMAIN-CONTAINING PROTEIN"/>
    <property type="match status" value="1"/>
</dbReference>
<dbReference type="OrthoDB" id="9978173at2759"/>
<dbReference type="AlphaFoldDB" id="A0A9N9NZX0"/>
<gene>
    <name evidence="2" type="ORF">DERYTH_LOCUS21042</name>
</gene>
<feature type="region of interest" description="Disordered" evidence="1">
    <location>
        <begin position="458"/>
        <end position="501"/>
    </location>
</feature>
<accession>A0A9N9NZX0</accession>
<dbReference type="Pfam" id="PF14388">
    <property type="entry name" value="DUF4419"/>
    <property type="match status" value="1"/>
</dbReference>
<organism evidence="2 3">
    <name type="scientific">Dentiscutata erythropus</name>
    <dbReference type="NCBI Taxonomy" id="1348616"/>
    <lineage>
        <taxon>Eukaryota</taxon>
        <taxon>Fungi</taxon>
        <taxon>Fungi incertae sedis</taxon>
        <taxon>Mucoromycota</taxon>
        <taxon>Glomeromycotina</taxon>
        <taxon>Glomeromycetes</taxon>
        <taxon>Diversisporales</taxon>
        <taxon>Gigasporaceae</taxon>
        <taxon>Dentiscutata</taxon>
    </lineage>
</organism>
<comment type="caution">
    <text evidence="2">The sequence shown here is derived from an EMBL/GenBank/DDBJ whole genome shotgun (WGS) entry which is preliminary data.</text>
</comment>
<name>A0A9N9NZX0_9GLOM</name>
<sequence length="501" mass="56671">MKLKPRGIPLGSTQILGNNLRADKLVRPHIPIRSHISNLYNESKVHVVSTDFERNNLTDNSVLERMQCNHGLVAAILQAYNGHQHLCLSPDDIWLVIVQGVCHHIKLNPGTSRNSFIKPKEIDIYTETVLSVDPETKCLVGNWPNCISQLVKAADKQMKRTNLPSLLQCNFSTTTTSSVIASRLALLDNTKNSCSYNLGIFCGIPKVTLKGSSDDWVLIQKKLDALRPLFPELDFWFNRVGKVVSKLIETYNGEVDQKFWKSIAKEEYGCGGPPELTGWVTSFFPYDSSGEIVKKWLDESLLPSGRVTIPFKVESGERKKFISGFLAVHQEVLKESDDEVVVNPVIGWAVIDDETSPSENPEIVRQRQQQFCLAYHLFVELVSISSYNLVKNFFHYAFFQNSLLFTLRNCFSIIYISIVNAHEDSNDSDLESNVENSDSVDFTDGNSYLDADIYPSNDINESLEKDNVDKRGREVNEVNEVQREMGQQDYGMSQRGSRMDQ</sequence>
<dbReference type="EMBL" id="CAJVPY010026049">
    <property type="protein sequence ID" value="CAG8789137.1"/>
    <property type="molecule type" value="Genomic_DNA"/>
</dbReference>
<evidence type="ECO:0000313" key="3">
    <source>
        <dbReference type="Proteomes" id="UP000789405"/>
    </source>
</evidence>
<dbReference type="PANTHER" id="PTHR31252:SF11">
    <property type="entry name" value="DUF4419 DOMAIN-CONTAINING PROTEIN"/>
    <property type="match status" value="1"/>
</dbReference>
<feature type="compositionally biased region" description="Polar residues" evidence="1">
    <location>
        <begin position="490"/>
        <end position="501"/>
    </location>
</feature>
<dbReference type="InterPro" id="IPR025533">
    <property type="entry name" value="DUF4419"/>
</dbReference>
<feature type="compositionally biased region" description="Basic and acidic residues" evidence="1">
    <location>
        <begin position="462"/>
        <end position="483"/>
    </location>
</feature>
<keyword evidence="3" id="KW-1185">Reference proteome</keyword>
<reference evidence="2" key="1">
    <citation type="submission" date="2021-06" db="EMBL/GenBank/DDBJ databases">
        <authorList>
            <person name="Kallberg Y."/>
            <person name="Tangrot J."/>
            <person name="Rosling A."/>
        </authorList>
    </citation>
    <scope>NUCLEOTIDE SEQUENCE</scope>
    <source>
        <strain evidence="2">MA453B</strain>
    </source>
</reference>
<evidence type="ECO:0000313" key="2">
    <source>
        <dbReference type="EMBL" id="CAG8789137.1"/>
    </source>
</evidence>
<protein>
    <submittedName>
        <fullName evidence="2">6912_t:CDS:1</fullName>
    </submittedName>
</protein>
<dbReference type="Proteomes" id="UP000789405">
    <property type="component" value="Unassembled WGS sequence"/>
</dbReference>